<proteinExistence type="predicted"/>
<feature type="region of interest" description="Disordered" evidence="1">
    <location>
        <begin position="511"/>
        <end position="538"/>
    </location>
</feature>
<reference evidence="3 4" key="1">
    <citation type="submission" date="2020-03" db="EMBL/GenBank/DDBJ databases">
        <title>Draft Genome Sequence of Cudoniella acicularis.</title>
        <authorList>
            <person name="Buettner E."/>
            <person name="Kellner H."/>
        </authorList>
    </citation>
    <scope>NUCLEOTIDE SEQUENCE [LARGE SCALE GENOMIC DNA]</scope>
    <source>
        <strain evidence="3 4">DSM 108380</strain>
    </source>
</reference>
<dbReference type="AlphaFoldDB" id="A0A8H4RST1"/>
<evidence type="ECO:0000256" key="1">
    <source>
        <dbReference type="SAM" id="MobiDB-lite"/>
    </source>
</evidence>
<name>A0A8H4RST1_9HELO</name>
<dbReference type="Pfam" id="PF20150">
    <property type="entry name" value="2EXR"/>
    <property type="match status" value="1"/>
</dbReference>
<sequence>MPIPTNDSNIIAPRETPEATRQCPDKMNEEIQHETDTIQAMEPVTLADVLEPLRTFRLFRNLPDRSREMIWSMALEPRLVVLCPQLEDETPTYRRWQILMESPTMTIPCVCREARAQFLRSYTKLESNQAGDNTWIDFSKDTIFLEWERQASCRVVTDFLREHLQTIQSLAIDFNYCMFDRKVYDFLRSSLPHLRELKFAVVSDQTRRRQSFLALKDLEPESCPARHQINYMSEQIYNNYGHYWACSWTLVDAQQINCQLVKRWYSDPSDRVKCSLEQKLWHLSYWRQCLDKRSQIPKRKTPPTSEPEPKPKRANNATEELDSKPYGGRITTIRRNFRQPQAPLYHPGMNVAVSPTTHKRPNNATNPGGPDPIASPKACSAGAHEFSSGKSILVRAGAKMAEFPRTHAAISCRWASSDPVAHVEQEARNLFVQERLNQQGLSIRQFKDLDERSKRHCIERLQEAFYDEFFQYSRDGEWMEGAVGPDERWIRVPGMSDWHVKWALQAIEKAEELEAPRPPPYDPVKSSALENQDANRAI</sequence>
<feature type="region of interest" description="Disordered" evidence="1">
    <location>
        <begin position="352"/>
        <end position="382"/>
    </location>
</feature>
<feature type="domain" description="2EXR" evidence="2">
    <location>
        <begin position="56"/>
        <end position="143"/>
    </location>
</feature>
<dbReference type="Proteomes" id="UP000566819">
    <property type="component" value="Unassembled WGS sequence"/>
</dbReference>
<gene>
    <name evidence="3" type="ORF">G7Y89_g2728</name>
</gene>
<dbReference type="PANTHER" id="PTHR35910">
    <property type="entry name" value="2EXR DOMAIN-CONTAINING PROTEIN"/>
    <property type="match status" value="1"/>
</dbReference>
<dbReference type="PANTHER" id="PTHR35910:SF1">
    <property type="entry name" value="2EXR DOMAIN-CONTAINING PROTEIN"/>
    <property type="match status" value="1"/>
</dbReference>
<protein>
    <recommendedName>
        <fullName evidence="2">2EXR domain-containing protein</fullName>
    </recommendedName>
</protein>
<comment type="caution">
    <text evidence="3">The sequence shown here is derived from an EMBL/GenBank/DDBJ whole genome shotgun (WGS) entry which is preliminary data.</text>
</comment>
<keyword evidence="4" id="KW-1185">Reference proteome</keyword>
<evidence type="ECO:0000313" key="3">
    <source>
        <dbReference type="EMBL" id="KAF4635372.1"/>
    </source>
</evidence>
<evidence type="ECO:0000313" key="4">
    <source>
        <dbReference type="Proteomes" id="UP000566819"/>
    </source>
</evidence>
<dbReference type="InterPro" id="IPR045518">
    <property type="entry name" value="2EXR"/>
</dbReference>
<accession>A0A8H4RST1</accession>
<dbReference type="EMBL" id="JAAMPI010000123">
    <property type="protein sequence ID" value="KAF4635372.1"/>
    <property type="molecule type" value="Genomic_DNA"/>
</dbReference>
<dbReference type="OrthoDB" id="3488554at2759"/>
<evidence type="ECO:0000259" key="2">
    <source>
        <dbReference type="Pfam" id="PF20150"/>
    </source>
</evidence>
<feature type="region of interest" description="Disordered" evidence="1">
    <location>
        <begin position="294"/>
        <end position="325"/>
    </location>
</feature>
<feature type="compositionally biased region" description="Polar residues" evidence="1">
    <location>
        <begin position="528"/>
        <end position="538"/>
    </location>
</feature>
<organism evidence="3 4">
    <name type="scientific">Cudoniella acicularis</name>
    <dbReference type="NCBI Taxonomy" id="354080"/>
    <lineage>
        <taxon>Eukaryota</taxon>
        <taxon>Fungi</taxon>
        <taxon>Dikarya</taxon>
        <taxon>Ascomycota</taxon>
        <taxon>Pezizomycotina</taxon>
        <taxon>Leotiomycetes</taxon>
        <taxon>Helotiales</taxon>
        <taxon>Tricladiaceae</taxon>
        <taxon>Cudoniella</taxon>
    </lineage>
</organism>